<evidence type="ECO:0000313" key="2">
    <source>
        <dbReference type="Proteomes" id="UP001459277"/>
    </source>
</evidence>
<reference evidence="1 2" key="1">
    <citation type="submission" date="2024-01" db="EMBL/GenBank/DDBJ databases">
        <title>A telomere-to-telomere, gap-free genome of sweet tea (Lithocarpus litseifolius).</title>
        <authorList>
            <person name="Zhou J."/>
        </authorList>
    </citation>
    <scope>NUCLEOTIDE SEQUENCE [LARGE SCALE GENOMIC DNA]</scope>
    <source>
        <strain evidence="1">Zhou-2022a</strain>
        <tissue evidence="1">Leaf</tissue>
    </source>
</reference>
<name>A0AAW2C4J2_9ROSI</name>
<sequence>MLLCCCPQIASAEQMVAGFVVVEDDRALPADYSVFEIDIAEDSVQIDQVVPAAHVELDRKIAHFAVEDDTGVVGPGLESELGAEKIEVLLMEHPLHEGCYQKMQ</sequence>
<dbReference type="EMBL" id="JAZDWU010000008">
    <property type="protein sequence ID" value="KAK9993151.1"/>
    <property type="molecule type" value="Genomic_DNA"/>
</dbReference>
<dbReference type="Proteomes" id="UP001459277">
    <property type="component" value="Unassembled WGS sequence"/>
</dbReference>
<protein>
    <submittedName>
        <fullName evidence="1">Uncharacterized protein</fullName>
    </submittedName>
</protein>
<dbReference type="AlphaFoldDB" id="A0AAW2C4J2"/>
<organism evidence="1 2">
    <name type="scientific">Lithocarpus litseifolius</name>
    <dbReference type="NCBI Taxonomy" id="425828"/>
    <lineage>
        <taxon>Eukaryota</taxon>
        <taxon>Viridiplantae</taxon>
        <taxon>Streptophyta</taxon>
        <taxon>Embryophyta</taxon>
        <taxon>Tracheophyta</taxon>
        <taxon>Spermatophyta</taxon>
        <taxon>Magnoliopsida</taxon>
        <taxon>eudicotyledons</taxon>
        <taxon>Gunneridae</taxon>
        <taxon>Pentapetalae</taxon>
        <taxon>rosids</taxon>
        <taxon>fabids</taxon>
        <taxon>Fagales</taxon>
        <taxon>Fagaceae</taxon>
        <taxon>Lithocarpus</taxon>
    </lineage>
</organism>
<comment type="caution">
    <text evidence="1">The sequence shown here is derived from an EMBL/GenBank/DDBJ whole genome shotgun (WGS) entry which is preliminary data.</text>
</comment>
<gene>
    <name evidence="1" type="ORF">SO802_022854</name>
</gene>
<proteinExistence type="predicted"/>
<accession>A0AAW2C4J2</accession>
<keyword evidence="2" id="KW-1185">Reference proteome</keyword>
<evidence type="ECO:0000313" key="1">
    <source>
        <dbReference type="EMBL" id="KAK9993151.1"/>
    </source>
</evidence>